<dbReference type="EC" id="1.14.11.-" evidence="8"/>
<keyword evidence="4" id="KW-0223">Dioxygenase</keyword>
<evidence type="ECO:0000259" key="7">
    <source>
        <dbReference type="PROSITE" id="PS51471"/>
    </source>
</evidence>
<dbReference type="Gene3D" id="4.10.860.20">
    <property type="entry name" value="Rabenosyn, Rab binding domain"/>
    <property type="match status" value="1"/>
</dbReference>
<organism evidence="8 9">
    <name type="scientific">Aureibacter tunicatorum</name>
    <dbReference type="NCBI Taxonomy" id="866807"/>
    <lineage>
        <taxon>Bacteria</taxon>
        <taxon>Pseudomonadati</taxon>
        <taxon>Bacteroidota</taxon>
        <taxon>Cytophagia</taxon>
        <taxon>Cytophagales</taxon>
        <taxon>Persicobacteraceae</taxon>
        <taxon>Aureibacter</taxon>
    </lineage>
</organism>
<dbReference type="PROSITE" id="PS51471">
    <property type="entry name" value="FE2OG_OXY"/>
    <property type="match status" value="1"/>
</dbReference>
<dbReference type="AlphaFoldDB" id="A0AAE3XQD1"/>
<dbReference type="Proteomes" id="UP001185092">
    <property type="component" value="Unassembled WGS sequence"/>
</dbReference>
<dbReference type="GO" id="GO:0006974">
    <property type="term" value="P:DNA damage response"/>
    <property type="evidence" value="ECO:0007669"/>
    <property type="project" value="TreeGrafter"/>
</dbReference>
<dbReference type="GO" id="GO:0006879">
    <property type="term" value="P:intracellular iron ion homeostasis"/>
    <property type="evidence" value="ECO:0007669"/>
    <property type="project" value="TreeGrafter"/>
</dbReference>
<dbReference type="GO" id="GO:0016706">
    <property type="term" value="F:2-oxoglutarate-dependent dioxygenase activity"/>
    <property type="evidence" value="ECO:0007669"/>
    <property type="project" value="InterPro"/>
</dbReference>
<dbReference type="InterPro" id="IPR041097">
    <property type="entry name" value="PKHD_C"/>
</dbReference>
<evidence type="ECO:0000256" key="6">
    <source>
        <dbReference type="ARBA" id="ARBA00023004"/>
    </source>
</evidence>
<feature type="domain" description="Fe2OG dioxygenase" evidence="7">
    <location>
        <begin position="81"/>
        <end position="178"/>
    </location>
</feature>
<keyword evidence="3" id="KW-0847">Vitamin C</keyword>
<dbReference type="InterPro" id="IPR023550">
    <property type="entry name" value="PKHD_hydroxylase"/>
</dbReference>
<gene>
    <name evidence="8" type="ORF">HNQ88_003049</name>
</gene>
<dbReference type="PANTHER" id="PTHR41536:SF1">
    <property type="entry name" value="PKHD-TYPE HYDROXYLASE YBIX"/>
    <property type="match status" value="1"/>
</dbReference>
<dbReference type="InterPro" id="IPR005123">
    <property type="entry name" value="Oxoglu/Fe-dep_dioxygenase_dom"/>
</dbReference>
<dbReference type="EMBL" id="JAVDQD010000003">
    <property type="protein sequence ID" value="MDR6240001.1"/>
    <property type="molecule type" value="Genomic_DNA"/>
</dbReference>
<comment type="cofactor">
    <cofactor evidence="1">
        <name>L-ascorbate</name>
        <dbReference type="ChEBI" id="CHEBI:38290"/>
    </cofactor>
</comment>
<dbReference type="NCBIfam" id="NF003974">
    <property type="entry name" value="PRK05467.1-3"/>
    <property type="match status" value="1"/>
</dbReference>
<dbReference type="Pfam" id="PF13640">
    <property type="entry name" value="2OG-FeII_Oxy_3"/>
    <property type="match status" value="1"/>
</dbReference>
<proteinExistence type="inferred from homology"/>
<evidence type="ECO:0000256" key="1">
    <source>
        <dbReference type="ARBA" id="ARBA00001961"/>
    </source>
</evidence>
<dbReference type="Pfam" id="PF18331">
    <property type="entry name" value="PKHD_C"/>
    <property type="match status" value="1"/>
</dbReference>
<keyword evidence="9" id="KW-1185">Reference proteome</keyword>
<name>A0AAE3XQD1_9BACT</name>
<keyword evidence="2" id="KW-0479">Metal-binding</keyword>
<dbReference type="NCBIfam" id="NF003975">
    <property type="entry name" value="PRK05467.1-4"/>
    <property type="match status" value="1"/>
</dbReference>
<dbReference type="PANTHER" id="PTHR41536">
    <property type="entry name" value="PKHD-TYPE HYDROXYLASE YBIX"/>
    <property type="match status" value="1"/>
</dbReference>
<keyword evidence="6" id="KW-0408">Iron</keyword>
<dbReference type="RefSeq" id="WP_309939818.1">
    <property type="nucleotide sequence ID" value="NZ_AP025305.1"/>
</dbReference>
<evidence type="ECO:0000313" key="9">
    <source>
        <dbReference type="Proteomes" id="UP001185092"/>
    </source>
</evidence>
<reference evidence="8" key="1">
    <citation type="submission" date="2023-07" db="EMBL/GenBank/DDBJ databases">
        <title>Genomic Encyclopedia of Type Strains, Phase IV (KMG-IV): sequencing the most valuable type-strain genomes for metagenomic binning, comparative biology and taxonomic classification.</title>
        <authorList>
            <person name="Goeker M."/>
        </authorList>
    </citation>
    <scope>NUCLEOTIDE SEQUENCE</scope>
    <source>
        <strain evidence="8">DSM 26174</strain>
    </source>
</reference>
<dbReference type="Gene3D" id="2.60.120.620">
    <property type="entry name" value="q2cbj1_9rhob like domain"/>
    <property type="match status" value="1"/>
</dbReference>
<keyword evidence="5 8" id="KW-0560">Oxidoreductase</keyword>
<dbReference type="SMART" id="SM00702">
    <property type="entry name" value="P4Hc"/>
    <property type="match status" value="1"/>
</dbReference>
<dbReference type="InterPro" id="IPR006620">
    <property type="entry name" value="Pro_4_hyd_alph"/>
</dbReference>
<dbReference type="GO" id="GO:0031418">
    <property type="term" value="F:L-ascorbic acid binding"/>
    <property type="evidence" value="ECO:0007669"/>
    <property type="project" value="UniProtKB-KW"/>
</dbReference>
<evidence type="ECO:0000256" key="4">
    <source>
        <dbReference type="ARBA" id="ARBA00022964"/>
    </source>
</evidence>
<dbReference type="HAMAP" id="MF_00657">
    <property type="entry name" value="Hydroxyl_YbiX"/>
    <property type="match status" value="1"/>
</dbReference>
<dbReference type="GO" id="GO:0005506">
    <property type="term" value="F:iron ion binding"/>
    <property type="evidence" value="ECO:0007669"/>
    <property type="project" value="InterPro"/>
</dbReference>
<evidence type="ECO:0000256" key="3">
    <source>
        <dbReference type="ARBA" id="ARBA00022896"/>
    </source>
</evidence>
<evidence type="ECO:0000256" key="2">
    <source>
        <dbReference type="ARBA" id="ARBA00022723"/>
    </source>
</evidence>
<dbReference type="InterPro" id="IPR044862">
    <property type="entry name" value="Pro_4_hyd_alph_FE2OG_OXY"/>
</dbReference>
<accession>A0AAE3XQD1</accession>
<comment type="caution">
    <text evidence="8">The sequence shown here is derived from an EMBL/GenBank/DDBJ whole genome shotgun (WGS) entry which is preliminary data.</text>
</comment>
<evidence type="ECO:0000256" key="5">
    <source>
        <dbReference type="ARBA" id="ARBA00023002"/>
    </source>
</evidence>
<protein>
    <submittedName>
        <fullName evidence="8">PKHD-type hydroxylase</fullName>
        <ecNumber evidence="8">1.14.11.-</ecNumber>
    </submittedName>
</protein>
<sequence length="227" mass="25721">MVHGNFIHLKEVLSQEELRQIREIVAKSNFVDGKATASGAALKIKNNQQLANSQENTQIAQYLLQALLKHTLLQRAAMPKMAIPPLISRYTEGMKYGMHVDSPLNGQEYTIRTDISVTLFLNEPHEYEGGELEIMTDAGLKSYKLSAGEAICYPTTQLHRVNKVISGKRLVAVTWIQCAVRDAHQREMIFKASEVIKELEEKDMANTEAHLNLQQLYSNLIRMWAEI</sequence>
<evidence type="ECO:0000313" key="8">
    <source>
        <dbReference type="EMBL" id="MDR6240001.1"/>
    </source>
</evidence>